<evidence type="ECO:0000259" key="13">
    <source>
        <dbReference type="Pfam" id="PF03807"/>
    </source>
</evidence>
<dbReference type="PANTHER" id="PTHR11645:SF0">
    <property type="entry name" value="PYRROLINE-5-CARBOXYLATE REDUCTASE 3"/>
    <property type="match status" value="1"/>
</dbReference>
<evidence type="ECO:0000256" key="10">
    <source>
        <dbReference type="HAMAP-Rule" id="MF_01925"/>
    </source>
</evidence>
<feature type="binding site" evidence="12">
    <location>
        <begin position="8"/>
        <end position="13"/>
    </location>
    <ligand>
        <name>NADP(+)</name>
        <dbReference type="ChEBI" id="CHEBI:58349"/>
    </ligand>
</feature>
<keyword evidence="5 10" id="KW-0641">Proline biosynthesis</keyword>
<evidence type="ECO:0000256" key="6">
    <source>
        <dbReference type="ARBA" id="ARBA00022857"/>
    </source>
</evidence>
<sequence length="275" mass="29270">MASQLTFIGAGNMASAIFGGLIDNGYPAEAITATSPDESMLEQHRARYGIHTTTDNVAGVSDADVVILAVKPQIMREVCEPLQEALQISRPLIISIAAGLTIDTLSQWLGDDSLPIVRCMPNTPALVGKGATGLYAPPGSGEDHRALASDLLSAVGIVEWVEEETQLSAVTAIAGSAPAYFFYMLEAMENAGVERGLSRETARRLAIQTALGAANMASESEHDPQTLKQQVMSPKGTTERAIASFEQAGFEKMVDDATLACFERAESLARELRDQ</sequence>
<comment type="pathway">
    <text evidence="1 10">Amino-acid biosynthesis; L-proline biosynthesis; L-proline from L-glutamate 5-semialdehyde: step 1/1.</text>
</comment>
<evidence type="ECO:0000256" key="3">
    <source>
        <dbReference type="ARBA" id="ARBA00022490"/>
    </source>
</evidence>
<dbReference type="GO" id="GO:0055129">
    <property type="term" value="P:L-proline biosynthetic process"/>
    <property type="evidence" value="ECO:0007669"/>
    <property type="project" value="UniProtKB-UniRule"/>
</dbReference>
<dbReference type="EC" id="1.5.1.2" evidence="10 11"/>
<dbReference type="Proteomes" id="UP000199046">
    <property type="component" value="Unassembled WGS sequence"/>
</dbReference>
<organism evidence="15 16">
    <name type="scientific">Kushneria avicenniae</name>
    <dbReference type="NCBI Taxonomy" id="402385"/>
    <lineage>
        <taxon>Bacteria</taxon>
        <taxon>Pseudomonadati</taxon>
        <taxon>Pseudomonadota</taxon>
        <taxon>Gammaproteobacteria</taxon>
        <taxon>Oceanospirillales</taxon>
        <taxon>Halomonadaceae</taxon>
        <taxon>Kushneria</taxon>
    </lineage>
</organism>
<comment type="function">
    <text evidence="10">Catalyzes the reduction of 1-pyrroline-5-carboxylate (PCA) to L-proline.</text>
</comment>
<dbReference type="GO" id="GO:0005737">
    <property type="term" value="C:cytoplasm"/>
    <property type="evidence" value="ECO:0007669"/>
    <property type="project" value="UniProtKB-SubCell"/>
</dbReference>
<dbReference type="Gene3D" id="3.40.50.720">
    <property type="entry name" value="NAD(P)-binding Rossmann-like Domain"/>
    <property type="match status" value="1"/>
</dbReference>
<keyword evidence="3 10" id="KW-0963">Cytoplasm</keyword>
<keyword evidence="6 10" id="KW-0521">NADP</keyword>
<dbReference type="InterPro" id="IPR036291">
    <property type="entry name" value="NAD(P)-bd_dom_sf"/>
</dbReference>
<accession>A0A1I1MWE0</accession>
<evidence type="ECO:0000256" key="5">
    <source>
        <dbReference type="ARBA" id="ARBA00022650"/>
    </source>
</evidence>
<dbReference type="GO" id="GO:0004735">
    <property type="term" value="F:pyrroline-5-carboxylate reductase activity"/>
    <property type="evidence" value="ECO:0007669"/>
    <property type="project" value="UniProtKB-UniRule"/>
</dbReference>
<dbReference type="Gene3D" id="1.10.3730.10">
    <property type="entry name" value="ProC C-terminal domain-like"/>
    <property type="match status" value="1"/>
</dbReference>
<evidence type="ECO:0000256" key="8">
    <source>
        <dbReference type="ARBA" id="ARBA00050547"/>
    </source>
</evidence>
<dbReference type="Pfam" id="PF14748">
    <property type="entry name" value="P5CR_dimer"/>
    <property type="match status" value="1"/>
</dbReference>
<dbReference type="HAMAP" id="MF_01925">
    <property type="entry name" value="P5C_reductase"/>
    <property type="match status" value="1"/>
</dbReference>
<feature type="binding site" evidence="12">
    <location>
        <position position="56"/>
    </location>
    <ligand>
        <name>NADPH</name>
        <dbReference type="ChEBI" id="CHEBI:57783"/>
    </ligand>
</feature>
<dbReference type="SUPFAM" id="SSF48179">
    <property type="entry name" value="6-phosphogluconate dehydrogenase C-terminal domain-like"/>
    <property type="match status" value="1"/>
</dbReference>
<keyword evidence="16" id="KW-1185">Reference proteome</keyword>
<proteinExistence type="inferred from homology"/>
<evidence type="ECO:0000256" key="4">
    <source>
        <dbReference type="ARBA" id="ARBA00022605"/>
    </source>
</evidence>
<feature type="binding site" evidence="12">
    <location>
        <position position="35"/>
    </location>
    <ligand>
        <name>NADP(+)</name>
        <dbReference type="ChEBI" id="CHEBI:58349"/>
    </ligand>
</feature>
<comment type="catalytic activity">
    <reaction evidence="9 10">
        <text>L-proline + NADP(+) = (S)-1-pyrroline-5-carboxylate + NADPH + 2 H(+)</text>
        <dbReference type="Rhea" id="RHEA:14109"/>
        <dbReference type="ChEBI" id="CHEBI:15378"/>
        <dbReference type="ChEBI" id="CHEBI:17388"/>
        <dbReference type="ChEBI" id="CHEBI:57783"/>
        <dbReference type="ChEBI" id="CHEBI:58349"/>
        <dbReference type="ChEBI" id="CHEBI:60039"/>
        <dbReference type="EC" id="1.5.1.2"/>
    </reaction>
</comment>
<evidence type="ECO:0000256" key="1">
    <source>
        <dbReference type="ARBA" id="ARBA00005205"/>
    </source>
</evidence>
<dbReference type="InterPro" id="IPR028939">
    <property type="entry name" value="P5C_Rdtase_cat_N"/>
</dbReference>
<keyword evidence="7 10" id="KW-0560">Oxidoreductase</keyword>
<evidence type="ECO:0000256" key="9">
    <source>
        <dbReference type="ARBA" id="ARBA00052690"/>
    </source>
</evidence>
<protein>
    <recommendedName>
        <fullName evidence="10 11">Pyrroline-5-carboxylate reductase</fullName>
        <shortName evidence="10">P5C reductase</shortName>
        <shortName evidence="10">P5CR</shortName>
        <ecNumber evidence="10 11">1.5.1.2</ecNumber>
    </recommendedName>
    <alternativeName>
        <fullName evidence="10">PCA reductase</fullName>
    </alternativeName>
</protein>
<name>A0A1I1MWE0_9GAMM</name>
<dbReference type="EMBL" id="FOLY01000009">
    <property type="protein sequence ID" value="SFC89475.1"/>
    <property type="molecule type" value="Genomic_DNA"/>
</dbReference>
<dbReference type="RefSeq" id="WP_090136017.1">
    <property type="nucleotide sequence ID" value="NZ_FOLY01000009.1"/>
</dbReference>
<dbReference type="STRING" id="402385.SAMN05421848_3169"/>
<comment type="similarity">
    <text evidence="2 10">Belongs to the pyrroline-5-carboxylate reductase family.</text>
</comment>
<dbReference type="FunFam" id="3.40.50.720:FF:000105">
    <property type="entry name" value="Pyrroline-5-carboxylate reductase"/>
    <property type="match status" value="1"/>
</dbReference>
<comment type="catalytic activity">
    <reaction evidence="8 10">
        <text>L-proline + NAD(+) = (S)-1-pyrroline-5-carboxylate + NADH + 2 H(+)</text>
        <dbReference type="Rhea" id="RHEA:14105"/>
        <dbReference type="ChEBI" id="CHEBI:15378"/>
        <dbReference type="ChEBI" id="CHEBI:17388"/>
        <dbReference type="ChEBI" id="CHEBI:57540"/>
        <dbReference type="ChEBI" id="CHEBI:57945"/>
        <dbReference type="ChEBI" id="CHEBI:60039"/>
        <dbReference type="EC" id="1.5.1.2"/>
    </reaction>
</comment>
<dbReference type="PIRSF" id="PIRSF000193">
    <property type="entry name" value="Pyrrol-5-carb_rd"/>
    <property type="match status" value="1"/>
</dbReference>
<evidence type="ECO:0000256" key="12">
    <source>
        <dbReference type="PIRSR" id="PIRSR000193-1"/>
    </source>
</evidence>
<dbReference type="InterPro" id="IPR029036">
    <property type="entry name" value="P5CR_dimer"/>
</dbReference>
<evidence type="ECO:0000313" key="15">
    <source>
        <dbReference type="EMBL" id="SFC89475.1"/>
    </source>
</evidence>
<dbReference type="PANTHER" id="PTHR11645">
    <property type="entry name" value="PYRROLINE-5-CARBOXYLATE REDUCTASE"/>
    <property type="match status" value="1"/>
</dbReference>
<dbReference type="Pfam" id="PF03807">
    <property type="entry name" value="F420_oxidored"/>
    <property type="match status" value="1"/>
</dbReference>
<dbReference type="FunFam" id="1.10.3730.10:FF:000001">
    <property type="entry name" value="Pyrroline-5-carboxylate reductase"/>
    <property type="match status" value="1"/>
</dbReference>
<keyword evidence="4 10" id="KW-0028">Amino-acid biosynthesis</keyword>
<dbReference type="OrthoDB" id="9805754at2"/>
<dbReference type="NCBIfam" id="TIGR00112">
    <property type="entry name" value="proC"/>
    <property type="match status" value="1"/>
</dbReference>
<dbReference type="AlphaFoldDB" id="A0A1I1MWE0"/>
<evidence type="ECO:0000313" key="16">
    <source>
        <dbReference type="Proteomes" id="UP000199046"/>
    </source>
</evidence>
<evidence type="ECO:0000256" key="11">
    <source>
        <dbReference type="NCBIfam" id="TIGR00112"/>
    </source>
</evidence>
<dbReference type="InterPro" id="IPR000304">
    <property type="entry name" value="Pyrroline-COOH_reductase"/>
</dbReference>
<dbReference type="UniPathway" id="UPA00098">
    <property type="reaction ID" value="UER00361"/>
</dbReference>
<gene>
    <name evidence="10" type="primary">proC</name>
    <name evidence="15" type="ORF">SAMN05421848_3169</name>
</gene>
<feature type="binding site" evidence="12">
    <location>
        <begin position="69"/>
        <end position="72"/>
    </location>
    <ligand>
        <name>NADP(+)</name>
        <dbReference type="ChEBI" id="CHEBI:58349"/>
    </ligand>
</feature>
<evidence type="ECO:0000256" key="2">
    <source>
        <dbReference type="ARBA" id="ARBA00005525"/>
    </source>
</evidence>
<comment type="subcellular location">
    <subcellularLocation>
        <location evidence="10">Cytoplasm</location>
    </subcellularLocation>
</comment>
<evidence type="ECO:0000259" key="14">
    <source>
        <dbReference type="Pfam" id="PF14748"/>
    </source>
</evidence>
<evidence type="ECO:0000256" key="7">
    <source>
        <dbReference type="ARBA" id="ARBA00023002"/>
    </source>
</evidence>
<feature type="domain" description="Pyrroline-5-carboxylate reductase catalytic N-terminal" evidence="13">
    <location>
        <begin position="5"/>
        <end position="99"/>
    </location>
</feature>
<dbReference type="SUPFAM" id="SSF51735">
    <property type="entry name" value="NAD(P)-binding Rossmann-fold domains"/>
    <property type="match status" value="1"/>
</dbReference>
<feature type="domain" description="Pyrroline-5-carboxylate reductase dimerisation" evidence="14">
    <location>
        <begin position="164"/>
        <end position="267"/>
    </location>
</feature>
<dbReference type="InterPro" id="IPR008927">
    <property type="entry name" value="6-PGluconate_DH-like_C_sf"/>
</dbReference>
<reference evidence="16" key="1">
    <citation type="submission" date="2016-10" db="EMBL/GenBank/DDBJ databases">
        <authorList>
            <person name="Varghese N."/>
            <person name="Submissions S."/>
        </authorList>
    </citation>
    <scope>NUCLEOTIDE SEQUENCE [LARGE SCALE GENOMIC DNA]</scope>
    <source>
        <strain evidence="16">DSM 23439</strain>
    </source>
</reference>